<dbReference type="InterPro" id="IPR016039">
    <property type="entry name" value="Thiolase-like"/>
</dbReference>
<dbReference type="Gene3D" id="3.40.47.10">
    <property type="match status" value="1"/>
</dbReference>
<dbReference type="Proteomes" id="UP001259982">
    <property type="component" value="Unassembled WGS sequence"/>
</dbReference>
<dbReference type="SUPFAM" id="SSF53901">
    <property type="entry name" value="Thiolase-like"/>
    <property type="match status" value="1"/>
</dbReference>
<proteinExistence type="predicted"/>
<gene>
    <name evidence="1" type="ORF">RM531_07850</name>
</gene>
<accession>A0ABU3B7E7</accession>
<comment type="caution">
    <text evidence="1">The sequence shown here is derived from an EMBL/GenBank/DDBJ whole genome shotgun (WGS) entry which is preliminary data.</text>
</comment>
<dbReference type="RefSeq" id="WP_311658483.1">
    <property type="nucleotide sequence ID" value="NZ_JAVRHY010000005.1"/>
</dbReference>
<reference evidence="1 2" key="1">
    <citation type="submission" date="2023-09" db="EMBL/GenBank/DDBJ databases">
        <authorList>
            <person name="Rey-Velasco X."/>
        </authorList>
    </citation>
    <scope>NUCLEOTIDE SEQUENCE [LARGE SCALE GENOMIC DNA]</scope>
    <source>
        <strain evidence="1 2">P385</strain>
    </source>
</reference>
<dbReference type="EMBL" id="JAVRHY010000005">
    <property type="protein sequence ID" value="MDT0618386.1"/>
    <property type="molecule type" value="Genomic_DNA"/>
</dbReference>
<protein>
    <recommendedName>
        <fullName evidence="3">Acetyl-CoA acetyltransferase</fullName>
    </recommendedName>
</protein>
<sequence>MTHEQTTPVLVGAGQITAREPNAERTPIGLIAEAARAAAADCGVAGVLGQIQSLTCLNILAPAYPDAPASLARRLGIDAGERFYTPIGGNMGQWLVGYYADRIAAGELDCALIAGG</sequence>
<keyword evidence="2" id="KW-1185">Reference proteome</keyword>
<name>A0ABU3B7E7_9GAMM</name>
<evidence type="ECO:0008006" key="3">
    <source>
        <dbReference type="Google" id="ProtNLM"/>
    </source>
</evidence>
<evidence type="ECO:0000313" key="1">
    <source>
        <dbReference type="EMBL" id="MDT0618386.1"/>
    </source>
</evidence>
<organism evidence="1 2">
    <name type="scientific">Spectribacter acetivorans</name>
    <dbReference type="NCBI Taxonomy" id="3075603"/>
    <lineage>
        <taxon>Bacteria</taxon>
        <taxon>Pseudomonadati</taxon>
        <taxon>Pseudomonadota</taxon>
        <taxon>Gammaproteobacteria</taxon>
        <taxon>Salinisphaerales</taxon>
        <taxon>Salinisphaeraceae</taxon>
        <taxon>Spectribacter</taxon>
    </lineage>
</organism>
<evidence type="ECO:0000313" key="2">
    <source>
        <dbReference type="Proteomes" id="UP001259982"/>
    </source>
</evidence>